<dbReference type="PANTHER" id="PTHR46194:SF1">
    <property type="entry name" value="PEPTIDYL-TRNA HYDROLASE PTRHD1-RELATED"/>
    <property type="match status" value="1"/>
</dbReference>
<dbReference type="InterPro" id="IPR023476">
    <property type="entry name" value="Pep_tRNA_hydro_II_dom_sf"/>
</dbReference>
<dbReference type="FunCoup" id="A9URI7">
    <property type="interactions" value="304"/>
</dbReference>
<dbReference type="InterPro" id="IPR002833">
    <property type="entry name" value="PTH2"/>
</dbReference>
<sequence length="149" mass="16454">MAATAAATAVVRKADPIVQYVVVRADLANGLRWPFGAVMTQACHASVAAMHRFREQPESLAYVADLERMHTVLVEIKDQPALLGLSEKLRASELDHHVWIEHPEMEATALATRPIYRSTAPKCLKKLRLFKDPLPRDAAEQPPAALAEP</sequence>
<dbReference type="InterPro" id="IPR042237">
    <property type="entry name" value="PTRHD1"/>
</dbReference>
<evidence type="ECO:0000256" key="2">
    <source>
        <dbReference type="ARBA" id="ARBA00022801"/>
    </source>
</evidence>
<evidence type="ECO:0000256" key="1">
    <source>
        <dbReference type="ARBA" id="ARBA00013260"/>
    </source>
</evidence>
<dbReference type="SUPFAM" id="SSF102462">
    <property type="entry name" value="Peptidyl-tRNA hydrolase II"/>
    <property type="match status" value="1"/>
</dbReference>
<accession>A9URI7</accession>
<dbReference type="OMA" id="AIIAQCC"/>
<dbReference type="Proteomes" id="UP000001357">
    <property type="component" value="Unassembled WGS sequence"/>
</dbReference>
<comment type="catalytic activity">
    <reaction evidence="3">
        <text>an N-acyl-L-alpha-aminoacyl-tRNA + H2O = an N-acyl-L-amino acid + a tRNA + H(+)</text>
        <dbReference type="Rhea" id="RHEA:54448"/>
        <dbReference type="Rhea" id="RHEA-COMP:10123"/>
        <dbReference type="Rhea" id="RHEA-COMP:13883"/>
        <dbReference type="ChEBI" id="CHEBI:15377"/>
        <dbReference type="ChEBI" id="CHEBI:15378"/>
        <dbReference type="ChEBI" id="CHEBI:59874"/>
        <dbReference type="ChEBI" id="CHEBI:78442"/>
        <dbReference type="ChEBI" id="CHEBI:138191"/>
        <dbReference type="EC" id="3.1.1.29"/>
    </reaction>
</comment>
<gene>
    <name evidence="4" type="ORF">MONBRDRAFT_14689</name>
</gene>
<evidence type="ECO:0000313" key="5">
    <source>
        <dbReference type="Proteomes" id="UP000001357"/>
    </source>
</evidence>
<dbReference type="PANTHER" id="PTHR46194">
    <property type="entry name" value="PEPTIDYL-TRNA HYDROLASE PTRHD1-RELATED"/>
    <property type="match status" value="1"/>
</dbReference>
<dbReference type="GeneID" id="5888208"/>
<dbReference type="Pfam" id="PF01981">
    <property type="entry name" value="PTH2"/>
    <property type="match status" value="1"/>
</dbReference>
<evidence type="ECO:0000313" key="4">
    <source>
        <dbReference type="EMBL" id="EDQ91930.1"/>
    </source>
</evidence>
<protein>
    <recommendedName>
        <fullName evidence="1">peptidyl-tRNA hydrolase</fullName>
        <ecNumber evidence="1">3.1.1.29</ecNumber>
    </recommendedName>
</protein>
<dbReference type="eggNOG" id="KOG3305">
    <property type="taxonomic scope" value="Eukaryota"/>
</dbReference>
<organism evidence="4 5">
    <name type="scientific">Monosiga brevicollis</name>
    <name type="common">Choanoflagellate</name>
    <dbReference type="NCBI Taxonomy" id="81824"/>
    <lineage>
        <taxon>Eukaryota</taxon>
        <taxon>Choanoflagellata</taxon>
        <taxon>Craspedida</taxon>
        <taxon>Salpingoecidae</taxon>
        <taxon>Monosiga</taxon>
    </lineage>
</organism>
<dbReference type="InParanoid" id="A9URI7"/>
<keyword evidence="2" id="KW-0378">Hydrolase</keyword>
<dbReference type="Gene3D" id="3.40.1490.10">
    <property type="entry name" value="Bit1"/>
    <property type="match status" value="1"/>
</dbReference>
<keyword evidence="5" id="KW-1185">Reference proteome</keyword>
<dbReference type="RefSeq" id="XP_001743216.1">
    <property type="nucleotide sequence ID" value="XM_001743164.1"/>
</dbReference>
<evidence type="ECO:0000256" key="3">
    <source>
        <dbReference type="ARBA" id="ARBA00048707"/>
    </source>
</evidence>
<dbReference type="AlphaFoldDB" id="A9URI7"/>
<dbReference type="KEGG" id="mbr:MONBRDRAFT_14689"/>
<dbReference type="GO" id="GO:0004045">
    <property type="term" value="F:peptidyl-tRNA hydrolase activity"/>
    <property type="evidence" value="ECO:0007669"/>
    <property type="project" value="UniProtKB-EC"/>
</dbReference>
<proteinExistence type="predicted"/>
<dbReference type="EMBL" id="CH991544">
    <property type="protein sequence ID" value="EDQ91930.1"/>
    <property type="molecule type" value="Genomic_DNA"/>
</dbReference>
<name>A9URI7_MONBE</name>
<dbReference type="EC" id="3.1.1.29" evidence="1"/>
<reference evidence="4 5" key="1">
    <citation type="journal article" date="2008" name="Nature">
        <title>The genome of the choanoflagellate Monosiga brevicollis and the origin of metazoans.</title>
        <authorList>
            <consortium name="JGI Sequencing"/>
            <person name="King N."/>
            <person name="Westbrook M.J."/>
            <person name="Young S.L."/>
            <person name="Kuo A."/>
            <person name="Abedin M."/>
            <person name="Chapman J."/>
            <person name="Fairclough S."/>
            <person name="Hellsten U."/>
            <person name="Isogai Y."/>
            <person name="Letunic I."/>
            <person name="Marr M."/>
            <person name="Pincus D."/>
            <person name="Putnam N."/>
            <person name="Rokas A."/>
            <person name="Wright K.J."/>
            <person name="Zuzow R."/>
            <person name="Dirks W."/>
            <person name="Good M."/>
            <person name="Goodstein D."/>
            <person name="Lemons D."/>
            <person name="Li W."/>
            <person name="Lyons J.B."/>
            <person name="Morris A."/>
            <person name="Nichols S."/>
            <person name="Richter D.J."/>
            <person name="Salamov A."/>
            <person name="Bork P."/>
            <person name="Lim W.A."/>
            <person name="Manning G."/>
            <person name="Miller W.T."/>
            <person name="McGinnis W."/>
            <person name="Shapiro H."/>
            <person name="Tjian R."/>
            <person name="Grigoriev I.V."/>
            <person name="Rokhsar D."/>
        </authorList>
    </citation>
    <scope>NUCLEOTIDE SEQUENCE [LARGE SCALE GENOMIC DNA]</scope>
    <source>
        <strain evidence="5">MX1 / ATCC 50154</strain>
    </source>
</reference>